<dbReference type="AlphaFoldDB" id="A0A512DER0"/>
<name>A0A512DER0_9CELL</name>
<dbReference type="InterPro" id="IPR011009">
    <property type="entry name" value="Kinase-like_dom_sf"/>
</dbReference>
<protein>
    <recommendedName>
        <fullName evidence="1">Aminoglycoside phosphotransferase domain-containing protein</fullName>
    </recommendedName>
</protein>
<dbReference type="OrthoDB" id="3723194at2"/>
<reference evidence="2 3" key="1">
    <citation type="submission" date="2019-07" db="EMBL/GenBank/DDBJ databases">
        <title>Whole genome shotgun sequence of Cellulomonas aerilata NBRC 106308.</title>
        <authorList>
            <person name="Hosoyama A."/>
            <person name="Uohara A."/>
            <person name="Ohji S."/>
            <person name="Ichikawa N."/>
        </authorList>
    </citation>
    <scope>NUCLEOTIDE SEQUENCE [LARGE SCALE GENOMIC DNA]</scope>
    <source>
        <strain evidence="2 3">NBRC 106308</strain>
    </source>
</reference>
<dbReference type="Proteomes" id="UP000321181">
    <property type="component" value="Unassembled WGS sequence"/>
</dbReference>
<proteinExistence type="predicted"/>
<dbReference type="RefSeq" id="WP_146905371.1">
    <property type="nucleotide sequence ID" value="NZ_BAAARM010000001.1"/>
</dbReference>
<sequence length="331" mass="34670">MALTLPARAATAPPAAPEALPDLVAPAGVTVVDPAHGSDGAADELGILSTTHRDVLPLPTSTWGVPEAREALAEARLVLPVPLRRARVVSALTTVVLRAGQHAVKVYPPGTDAAHLARIGEALDGSQTALVPLCAPVVTSSGVVSVSPWLSSSRPVGWADTGALLRRFHDAHAAADVPAWDPLRRLVALAAHLPDDAAAVLLDARVALLEALGGLHSPLGVGVVHGDVSPANVMRRPGGPVLIDLDFVALAPREYDLTSAARRFVAGEIDAATYHGFCSAYGADVLPWDGRVVLDRIALLGGVAFRIWDDTRRGTPLEWLDDAVREWRTPL</sequence>
<dbReference type="Pfam" id="PF01636">
    <property type="entry name" value="APH"/>
    <property type="match status" value="1"/>
</dbReference>
<keyword evidence="3" id="KW-1185">Reference proteome</keyword>
<evidence type="ECO:0000259" key="1">
    <source>
        <dbReference type="Pfam" id="PF01636"/>
    </source>
</evidence>
<accession>A0A512DER0</accession>
<evidence type="ECO:0000313" key="3">
    <source>
        <dbReference type="Proteomes" id="UP000321181"/>
    </source>
</evidence>
<feature type="domain" description="Aminoglycoside phosphotransferase" evidence="1">
    <location>
        <begin position="154"/>
        <end position="284"/>
    </location>
</feature>
<dbReference type="InterPro" id="IPR002575">
    <property type="entry name" value="Aminoglycoside_PTrfase"/>
</dbReference>
<dbReference type="EMBL" id="BJYY01000016">
    <property type="protein sequence ID" value="GEO34926.1"/>
    <property type="molecule type" value="Genomic_DNA"/>
</dbReference>
<dbReference type="SUPFAM" id="SSF56112">
    <property type="entry name" value="Protein kinase-like (PK-like)"/>
    <property type="match status" value="1"/>
</dbReference>
<comment type="caution">
    <text evidence="2">The sequence shown here is derived from an EMBL/GenBank/DDBJ whole genome shotgun (WGS) entry which is preliminary data.</text>
</comment>
<organism evidence="2 3">
    <name type="scientific">Cellulomonas aerilata</name>
    <dbReference type="NCBI Taxonomy" id="515326"/>
    <lineage>
        <taxon>Bacteria</taxon>
        <taxon>Bacillati</taxon>
        <taxon>Actinomycetota</taxon>
        <taxon>Actinomycetes</taxon>
        <taxon>Micrococcales</taxon>
        <taxon>Cellulomonadaceae</taxon>
        <taxon>Cellulomonas</taxon>
    </lineage>
</organism>
<evidence type="ECO:0000313" key="2">
    <source>
        <dbReference type="EMBL" id="GEO34926.1"/>
    </source>
</evidence>
<dbReference type="Gene3D" id="1.10.510.10">
    <property type="entry name" value="Transferase(Phosphotransferase) domain 1"/>
    <property type="match status" value="1"/>
</dbReference>
<gene>
    <name evidence="2" type="ORF">CAE01nite_26510</name>
</gene>